<name>H5TPK1_GORO1</name>
<evidence type="ECO:0000313" key="3">
    <source>
        <dbReference type="Proteomes" id="UP000005038"/>
    </source>
</evidence>
<protein>
    <submittedName>
        <fullName evidence="2">Two-component histidine kinase</fullName>
    </submittedName>
</protein>
<reference evidence="2" key="1">
    <citation type="submission" date="2012-02" db="EMBL/GenBank/DDBJ databases">
        <title>Whole genome shotgun sequence of Gordonia otitidis NBRC 100426.</title>
        <authorList>
            <person name="Yoshida I."/>
            <person name="Hosoyama A."/>
            <person name="Tsuchikane K."/>
            <person name="Katsumata H."/>
            <person name="Yamazaki S."/>
            <person name="Fujita N."/>
        </authorList>
    </citation>
    <scope>NUCLEOTIDE SEQUENCE [LARGE SCALE GENOMIC DNA]</scope>
    <source>
        <strain evidence="2">NBRC 100426</strain>
    </source>
</reference>
<gene>
    <name evidence="2" type="ORF">GOOTI_161_00250</name>
</gene>
<feature type="non-terminal residue" evidence="2">
    <location>
        <position position="66"/>
    </location>
</feature>
<keyword evidence="1" id="KW-0812">Transmembrane</keyword>
<dbReference type="AlphaFoldDB" id="H5TPK1"/>
<keyword evidence="1" id="KW-1133">Transmembrane helix</keyword>
<keyword evidence="2" id="KW-0808">Transferase</keyword>
<sequence length="66" mass="7039">MNDERRRLHIPGSFGSRLMLAQAIVIAGGGISVAIVALFVAPHTFHDHLGQARLEPGSVQADHVEA</sequence>
<comment type="caution">
    <text evidence="2">The sequence shown here is derived from an EMBL/GenBank/DDBJ whole genome shotgun (WGS) entry which is preliminary data.</text>
</comment>
<feature type="transmembrane region" description="Helical" evidence="1">
    <location>
        <begin position="20"/>
        <end position="41"/>
    </location>
</feature>
<proteinExistence type="predicted"/>
<dbReference type="STRING" id="1108044.GOOTI_161_00250"/>
<organism evidence="2 3">
    <name type="scientific">Gordonia otitidis (strain DSM 44809 / CCUG 52243 / JCM 12355 / NBRC 100426 / IFM 10032)</name>
    <dbReference type="NCBI Taxonomy" id="1108044"/>
    <lineage>
        <taxon>Bacteria</taxon>
        <taxon>Bacillati</taxon>
        <taxon>Actinomycetota</taxon>
        <taxon>Actinomycetes</taxon>
        <taxon>Mycobacteriales</taxon>
        <taxon>Gordoniaceae</taxon>
        <taxon>Gordonia</taxon>
    </lineage>
</organism>
<keyword evidence="3" id="KW-1185">Reference proteome</keyword>
<evidence type="ECO:0000256" key="1">
    <source>
        <dbReference type="SAM" id="Phobius"/>
    </source>
</evidence>
<dbReference type="Proteomes" id="UP000005038">
    <property type="component" value="Unassembled WGS sequence"/>
</dbReference>
<dbReference type="EMBL" id="BAFB01000161">
    <property type="protein sequence ID" value="GAB35409.1"/>
    <property type="molecule type" value="Genomic_DNA"/>
</dbReference>
<evidence type="ECO:0000313" key="2">
    <source>
        <dbReference type="EMBL" id="GAB35409.1"/>
    </source>
</evidence>
<dbReference type="GO" id="GO:0016301">
    <property type="term" value="F:kinase activity"/>
    <property type="evidence" value="ECO:0007669"/>
    <property type="project" value="UniProtKB-KW"/>
</dbReference>
<accession>H5TPK1</accession>
<keyword evidence="1" id="KW-0472">Membrane</keyword>
<keyword evidence="2" id="KW-0418">Kinase</keyword>